<dbReference type="GO" id="GO:0005886">
    <property type="term" value="C:plasma membrane"/>
    <property type="evidence" value="ECO:0007669"/>
    <property type="project" value="UniProtKB-SubCell"/>
</dbReference>
<comment type="subcellular location">
    <subcellularLocation>
        <location evidence="1">Cell membrane</location>
        <topology evidence="1">Multi-pass membrane protein</topology>
    </subcellularLocation>
</comment>
<evidence type="ECO:0000256" key="7">
    <source>
        <dbReference type="SAM" id="Phobius"/>
    </source>
</evidence>
<dbReference type="InterPro" id="IPR003416">
    <property type="entry name" value="MgtC/SapB/SrpB/YhiD_fam"/>
</dbReference>
<evidence type="ECO:0000256" key="4">
    <source>
        <dbReference type="ARBA" id="ARBA00022692"/>
    </source>
</evidence>
<name>A0A917DQY0_9BACL</name>
<feature type="transmembrane region" description="Helical" evidence="7">
    <location>
        <begin position="127"/>
        <end position="145"/>
    </location>
</feature>
<organism evidence="9 10">
    <name type="scientific">Paenibacillus nasutitermitis</name>
    <dbReference type="NCBI Taxonomy" id="1652958"/>
    <lineage>
        <taxon>Bacteria</taxon>
        <taxon>Bacillati</taxon>
        <taxon>Bacillota</taxon>
        <taxon>Bacilli</taxon>
        <taxon>Bacillales</taxon>
        <taxon>Paenibacillaceae</taxon>
        <taxon>Paenibacillus</taxon>
    </lineage>
</organism>
<protein>
    <submittedName>
        <fullName evidence="9">Peptide ABC transporter permease</fullName>
    </submittedName>
</protein>
<gene>
    <name evidence="9" type="primary">sapB</name>
    <name evidence="9" type="ORF">GCM10010911_15010</name>
</gene>
<evidence type="ECO:0000256" key="2">
    <source>
        <dbReference type="ARBA" id="ARBA00009298"/>
    </source>
</evidence>
<sequence>MVHIPIDFFIKVTFSLFLGLLIGIDRQLKHKPLGLKTCMVISVASCLVTVISIESIEKFHNLALTNRDPMRLAAQIVSGVGFLGAGVILRRNNDVISGLTSAAMIWAASGIGIAVGAGFYWEASYSVFIIILAVNVLPFLIRLIGPKKLSHKDISVKLIVDPSCDVTQIIMNIESDQELARKKGLDIRHIKLKDLESGNRQISLILSATHKHYVTEVYKVVKQTENVLTVEIEEL</sequence>
<keyword evidence="6 7" id="KW-0472">Membrane</keyword>
<keyword evidence="5 7" id="KW-1133">Transmembrane helix</keyword>
<keyword evidence="3" id="KW-1003">Cell membrane</keyword>
<dbReference type="PANTHER" id="PTHR33778">
    <property type="entry name" value="PROTEIN MGTC"/>
    <property type="match status" value="1"/>
</dbReference>
<evidence type="ECO:0000313" key="9">
    <source>
        <dbReference type="EMBL" id="GGD58205.1"/>
    </source>
</evidence>
<dbReference type="Proteomes" id="UP000612456">
    <property type="component" value="Unassembled WGS sequence"/>
</dbReference>
<keyword evidence="4 7" id="KW-0812">Transmembrane</keyword>
<dbReference type="PRINTS" id="PR01837">
    <property type="entry name" value="MGTCSAPBPROT"/>
</dbReference>
<feature type="transmembrane region" description="Helical" evidence="7">
    <location>
        <begin position="33"/>
        <end position="52"/>
    </location>
</feature>
<feature type="transmembrane region" description="Helical" evidence="7">
    <location>
        <begin position="101"/>
        <end position="121"/>
    </location>
</feature>
<proteinExistence type="inferred from homology"/>
<comment type="caution">
    <text evidence="9">The sequence shown here is derived from an EMBL/GenBank/DDBJ whole genome shotgun (WGS) entry which is preliminary data.</text>
</comment>
<reference evidence="9" key="2">
    <citation type="submission" date="2020-09" db="EMBL/GenBank/DDBJ databases">
        <authorList>
            <person name="Sun Q."/>
            <person name="Zhou Y."/>
        </authorList>
    </citation>
    <scope>NUCLEOTIDE SEQUENCE</scope>
    <source>
        <strain evidence="9">CGMCC 1.15178</strain>
    </source>
</reference>
<evidence type="ECO:0000256" key="3">
    <source>
        <dbReference type="ARBA" id="ARBA00022475"/>
    </source>
</evidence>
<feature type="transmembrane region" description="Helical" evidence="7">
    <location>
        <begin position="72"/>
        <end position="89"/>
    </location>
</feature>
<reference evidence="9" key="1">
    <citation type="journal article" date="2014" name="Int. J. Syst. Evol. Microbiol.">
        <title>Complete genome sequence of Corynebacterium casei LMG S-19264T (=DSM 44701T), isolated from a smear-ripened cheese.</title>
        <authorList>
            <consortium name="US DOE Joint Genome Institute (JGI-PGF)"/>
            <person name="Walter F."/>
            <person name="Albersmeier A."/>
            <person name="Kalinowski J."/>
            <person name="Ruckert C."/>
        </authorList>
    </citation>
    <scope>NUCLEOTIDE SEQUENCE</scope>
    <source>
        <strain evidence="9">CGMCC 1.15178</strain>
    </source>
</reference>
<feature type="domain" description="MgtC/SapB/SrpB/YhiD N-terminal" evidence="8">
    <location>
        <begin position="14"/>
        <end position="140"/>
    </location>
</feature>
<evidence type="ECO:0000256" key="1">
    <source>
        <dbReference type="ARBA" id="ARBA00004651"/>
    </source>
</evidence>
<accession>A0A917DQY0</accession>
<comment type="similarity">
    <text evidence="2">Belongs to the MgtC/SapB family.</text>
</comment>
<dbReference type="Pfam" id="PF02308">
    <property type="entry name" value="MgtC"/>
    <property type="match status" value="1"/>
</dbReference>
<evidence type="ECO:0000259" key="8">
    <source>
        <dbReference type="Pfam" id="PF02308"/>
    </source>
</evidence>
<evidence type="ECO:0000256" key="6">
    <source>
        <dbReference type="ARBA" id="ARBA00023136"/>
    </source>
</evidence>
<evidence type="ECO:0000313" key="10">
    <source>
        <dbReference type="Proteomes" id="UP000612456"/>
    </source>
</evidence>
<feature type="transmembrane region" description="Helical" evidence="7">
    <location>
        <begin position="6"/>
        <end position="24"/>
    </location>
</feature>
<dbReference type="EMBL" id="BMHP01000001">
    <property type="protein sequence ID" value="GGD58205.1"/>
    <property type="molecule type" value="Genomic_DNA"/>
</dbReference>
<dbReference type="AlphaFoldDB" id="A0A917DQY0"/>
<keyword evidence="10" id="KW-1185">Reference proteome</keyword>
<dbReference type="InterPro" id="IPR049177">
    <property type="entry name" value="MgtC_SapB_SrpB_YhiD_N"/>
</dbReference>
<evidence type="ECO:0000256" key="5">
    <source>
        <dbReference type="ARBA" id="ARBA00022989"/>
    </source>
</evidence>
<dbReference type="PANTHER" id="PTHR33778:SF4">
    <property type="entry name" value="PROTEIN SAPB"/>
    <property type="match status" value="1"/>
</dbReference>